<dbReference type="PANTHER" id="PTHR32552:SF81">
    <property type="entry name" value="TONB-DEPENDENT OUTER MEMBRANE RECEPTOR"/>
    <property type="match status" value="1"/>
</dbReference>
<comment type="subcellular location">
    <subcellularLocation>
        <location evidence="1 11">Cell outer membrane</location>
        <topology evidence="1 11">Multi-pass membrane protein</topology>
    </subcellularLocation>
</comment>
<keyword evidence="10 11" id="KW-0998">Cell outer membrane</keyword>
<keyword evidence="4" id="KW-0410">Iron transport</keyword>
<protein>
    <submittedName>
        <fullName evidence="17">TonB-dependent receptor</fullName>
    </submittedName>
</protein>
<sequence length="768" mass="82776">MSVTNTLRLLAGAASLAVLSGLPAGAQEAQPEESARKLNTVTVTAQRRDESIQDVPLAVTAADSETIAELRISNVENISLLTPSISFRKTNFSASSSNIQIRGIGTTGNARTFEGAVGVFIDGVYRTRSGQALSNFLDIENLQVLRGPQGTLFGKNTSAGALLLSSTKPTIGEYNGFFEASFGNYAAHTLKAGVNMPLADNLALRVAGIYDEADGFFDNPNGGTLNDSQRDGIKAQLLWEPTTDLSVRLIADVASQDDNCCYGTTDSFDGPLQGFVDLLTVQNGLIPPSDDPGDFEAVVSTATPNKVDDEGLTLQVDWDVWGGTLKSVTAVREYDVFQTQDGDFSGADVLILDETFNSEFFSQELTFSGELTGSVNANYVLGAYYSDEDLNMTRDIFWGAQGQTFWDVVLGAEGIPAGFSDASEGLVAAEIMGGTSESIALFTHWDFALNDQWNLILGARYSDDEKTGFFYNDYYHSLMDPLALLGISPGPSYDQSFSDDAFTGTVSVQYRPNTDMMFYASYNRGYKAGGINLDQNAAGTLAQAADPSFKAETIDAYEIGAKIDWMDGAARTNVAFFYNDVQDLQIAQFLGLLFSIVNSPEGTVSGAEIEQTFALNDFLILNASATWLETAEYGDDPILGEGDPNQPELGGISGRRFAVAPELAANISLNLDYPIKPGLALTGLAQVQYTDDVFTNTASNLTQEAVTLVNANLGLNFEDMDMSISAFVRNATDETYVSQHFNTPLQGTDRNAYMGAPRTYGLMLRKMF</sequence>
<dbReference type="InterPro" id="IPR039426">
    <property type="entry name" value="TonB-dep_rcpt-like"/>
</dbReference>
<evidence type="ECO:0000256" key="11">
    <source>
        <dbReference type="PROSITE-ProRule" id="PRU01360"/>
    </source>
</evidence>
<evidence type="ECO:0000256" key="10">
    <source>
        <dbReference type="ARBA" id="ARBA00023237"/>
    </source>
</evidence>
<keyword evidence="18" id="KW-1185">Reference proteome</keyword>
<evidence type="ECO:0000256" key="9">
    <source>
        <dbReference type="ARBA" id="ARBA00023136"/>
    </source>
</evidence>
<dbReference type="Gene3D" id="2.40.170.20">
    <property type="entry name" value="TonB-dependent receptor, beta-barrel domain"/>
    <property type="match status" value="1"/>
</dbReference>
<keyword evidence="2 11" id="KW-0813">Transport</keyword>
<evidence type="ECO:0000256" key="14">
    <source>
        <dbReference type="SAM" id="SignalP"/>
    </source>
</evidence>
<evidence type="ECO:0000313" key="17">
    <source>
        <dbReference type="EMBL" id="MFC6197009.1"/>
    </source>
</evidence>
<evidence type="ECO:0000256" key="8">
    <source>
        <dbReference type="ARBA" id="ARBA00023077"/>
    </source>
</evidence>
<keyword evidence="8 12" id="KW-0798">TonB box</keyword>
<evidence type="ECO:0000256" key="1">
    <source>
        <dbReference type="ARBA" id="ARBA00004571"/>
    </source>
</evidence>
<keyword evidence="7" id="KW-0406">Ion transport</keyword>
<evidence type="ECO:0000256" key="7">
    <source>
        <dbReference type="ARBA" id="ARBA00023065"/>
    </source>
</evidence>
<keyword evidence="5 11" id="KW-0812">Transmembrane</keyword>
<evidence type="ECO:0000256" key="3">
    <source>
        <dbReference type="ARBA" id="ARBA00022452"/>
    </source>
</evidence>
<dbReference type="InterPro" id="IPR000531">
    <property type="entry name" value="Beta-barrel_TonB"/>
</dbReference>
<evidence type="ECO:0000259" key="16">
    <source>
        <dbReference type="Pfam" id="PF07715"/>
    </source>
</evidence>
<organism evidence="17 18">
    <name type="scientific">Ponticaulis profundi</name>
    <dbReference type="NCBI Taxonomy" id="2665222"/>
    <lineage>
        <taxon>Bacteria</taxon>
        <taxon>Pseudomonadati</taxon>
        <taxon>Pseudomonadota</taxon>
        <taxon>Alphaproteobacteria</taxon>
        <taxon>Hyphomonadales</taxon>
        <taxon>Hyphomonadaceae</taxon>
        <taxon>Ponticaulis</taxon>
    </lineage>
</organism>
<keyword evidence="14" id="KW-0732">Signal</keyword>
<comment type="similarity">
    <text evidence="11 13">Belongs to the TonB-dependent receptor family.</text>
</comment>
<keyword evidence="3 11" id="KW-1134">Transmembrane beta strand</keyword>
<feature type="domain" description="TonB-dependent receptor-like beta-barrel" evidence="15">
    <location>
        <begin position="284"/>
        <end position="730"/>
    </location>
</feature>
<evidence type="ECO:0000256" key="2">
    <source>
        <dbReference type="ARBA" id="ARBA00022448"/>
    </source>
</evidence>
<evidence type="ECO:0000256" key="13">
    <source>
        <dbReference type="RuleBase" id="RU003357"/>
    </source>
</evidence>
<evidence type="ECO:0000256" key="12">
    <source>
        <dbReference type="PROSITE-ProRule" id="PRU10143"/>
    </source>
</evidence>
<accession>A0ABW1S691</accession>
<feature type="domain" description="TonB-dependent receptor plug" evidence="16">
    <location>
        <begin position="52"/>
        <end position="161"/>
    </location>
</feature>
<dbReference type="RefSeq" id="WP_377375208.1">
    <property type="nucleotide sequence ID" value="NZ_JBHSSW010000003.1"/>
</dbReference>
<dbReference type="PANTHER" id="PTHR32552">
    <property type="entry name" value="FERRICHROME IRON RECEPTOR-RELATED"/>
    <property type="match status" value="1"/>
</dbReference>
<evidence type="ECO:0000256" key="4">
    <source>
        <dbReference type="ARBA" id="ARBA00022496"/>
    </source>
</evidence>
<reference evidence="18" key="1">
    <citation type="journal article" date="2019" name="Int. J. Syst. Evol. Microbiol.">
        <title>The Global Catalogue of Microorganisms (GCM) 10K type strain sequencing project: providing services to taxonomists for standard genome sequencing and annotation.</title>
        <authorList>
            <consortium name="The Broad Institute Genomics Platform"/>
            <consortium name="The Broad Institute Genome Sequencing Center for Infectious Disease"/>
            <person name="Wu L."/>
            <person name="Ma J."/>
        </authorList>
    </citation>
    <scope>NUCLEOTIDE SEQUENCE [LARGE SCALE GENOMIC DNA]</scope>
    <source>
        <strain evidence="18">CGMCC-1.15741</strain>
    </source>
</reference>
<dbReference type="Pfam" id="PF07715">
    <property type="entry name" value="Plug"/>
    <property type="match status" value="1"/>
</dbReference>
<proteinExistence type="inferred from homology"/>
<dbReference type="EMBL" id="JBHSSW010000003">
    <property type="protein sequence ID" value="MFC6197009.1"/>
    <property type="molecule type" value="Genomic_DNA"/>
</dbReference>
<dbReference type="SUPFAM" id="SSF56935">
    <property type="entry name" value="Porins"/>
    <property type="match status" value="1"/>
</dbReference>
<name>A0ABW1S691_9PROT</name>
<dbReference type="InterPro" id="IPR036942">
    <property type="entry name" value="Beta-barrel_TonB_sf"/>
</dbReference>
<feature type="short sequence motif" description="TonB box" evidence="12">
    <location>
        <begin position="40"/>
        <end position="46"/>
    </location>
</feature>
<evidence type="ECO:0000256" key="5">
    <source>
        <dbReference type="ARBA" id="ARBA00022692"/>
    </source>
</evidence>
<dbReference type="Pfam" id="PF00593">
    <property type="entry name" value="TonB_dep_Rec_b-barrel"/>
    <property type="match status" value="1"/>
</dbReference>
<dbReference type="PROSITE" id="PS52016">
    <property type="entry name" value="TONB_DEPENDENT_REC_3"/>
    <property type="match status" value="1"/>
</dbReference>
<dbReference type="PROSITE" id="PS00430">
    <property type="entry name" value="TONB_DEPENDENT_REC_1"/>
    <property type="match status" value="1"/>
</dbReference>
<feature type="chain" id="PRO_5047225969" evidence="14">
    <location>
        <begin position="27"/>
        <end position="768"/>
    </location>
</feature>
<evidence type="ECO:0000313" key="18">
    <source>
        <dbReference type="Proteomes" id="UP001596303"/>
    </source>
</evidence>
<keyword evidence="6" id="KW-0408">Iron</keyword>
<gene>
    <name evidence="17" type="ORF">ACFQDM_02920</name>
</gene>
<feature type="signal peptide" evidence="14">
    <location>
        <begin position="1"/>
        <end position="26"/>
    </location>
</feature>
<dbReference type="InterPro" id="IPR010916">
    <property type="entry name" value="TonB_box_CS"/>
</dbReference>
<keyword evidence="9 11" id="KW-0472">Membrane</keyword>
<evidence type="ECO:0000259" key="15">
    <source>
        <dbReference type="Pfam" id="PF00593"/>
    </source>
</evidence>
<dbReference type="Proteomes" id="UP001596303">
    <property type="component" value="Unassembled WGS sequence"/>
</dbReference>
<dbReference type="InterPro" id="IPR012910">
    <property type="entry name" value="Plug_dom"/>
</dbReference>
<keyword evidence="17" id="KW-0675">Receptor</keyword>
<evidence type="ECO:0000256" key="6">
    <source>
        <dbReference type="ARBA" id="ARBA00023004"/>
    </source>
</evidence>
<comment type="caution">
    <text evidence="17">The sequence shown here is derived from an EMBL/GenBank/DDBJ whole genome shotgun (WGS) entry which is preliminary data.</text>
</comment>